<protein>
    <submittedName>
        <fullName evidence="1">Uncharacterized protein</fullName>
    </submittedName>
</protein>
<dbReference type="Proteomes" id="UP001060085">
    <property type="component" value="Linkage Group LG01"/>
</dbReference>
<evidence type="ECO:0000313" key="2">
    <source>
        <dbReference type="Proteomes" id="UP001060085"/>
    </source>
</evidence>
<reference evidence="2" key="1">
    <citation type="journal article" date="2023" name="Nat. Plants">
        <title>Single-cell RNA sequencing provides a high-resolution roadmap for understanding the multicellular compartmentation of specialized metabolism.</title>
        <authorList>
            <person name="Sun S."/>
            <person name="Shen X."/>
            <person name="Li Y."/>
            <person name="Li Y."/>
            <person name="Wang S."/>
            <person name="Li R."/>
            <person name="Zhang H."/>
            <person name="Shen G."/>
            <person name="Guo B."/>
            <person name="Wei J."/>
            <person name="Xu J."/>
            <person name="St-Pierre B."/>
            <person name="Chen S."/>
            <person name="Sun C."/>
        </authorList>
    </citation>
    <scope>NUCLEOTIDE SEQUENCE [LARGE SCALE GENOMIC DNA]</scope>
</reference>
<gene>
    <name evidence="1" type="ORF">M9H77_00850</name>
</gene>
<sequence>MSKLILKPENSFCCYSHHATRRALIFHPSKKQFPLNVLPFNHSIKFRVSCRVKEKEKEETGQNLGGLLENEELDQKGTLFKASSANELEAGNWPPWKNLPQRYKLIGTTSLAFIICNMDKVNLSIAIIPMSHQFGWNSSVAGLVQSSFFWGYALSQLPGGWLAKIYGGRKVLKIGVLAWSIATALVPSLAGFMPGLLASRILVGIGEGVSPSAATDMIARSIPLEERSRAVSFVFGGLSFGSVIGLLLAPPLIQNYGWESVFYIFGLLGVAWFSAFQFVEEDQPSFDSASAPTSGLQFISKNNSLKASLAELGGSLKDVPWKAFFQSKAVWAMIYAHFCGSWGHYTCLSWLPTYFSEELDLNLTEAAWVSVLPPLASIFVTSIAAQLADNLIAKGVDTTVVRKICQTIAFLSPATCMVLASLDLSLPPWEVVTILTGGLALSSFALSGLYCTHQDMSSEYASILLGITNTVGAVPGIVGVALTGYLLDSTHSWSISLFMPSIFFYLTGTVVWLALASSKPQTFLKRD</sequence>
<dbReference type="EMBL" id="CM044701">
    <property type="protein sequence ID" value="KAI5679623.1"/>
    <property type="molecule type" value="Genomic_DNA"/>
</dbReference>
<keyword evidence="2" id="KW-1185">Reference proteome</keyword>
<accession>A0ACC0C4A3</accession>
<comment type="caution">
    <text evidence="1">The sequence shown here is derived from an EMBL/GenBank/DDBJ whole genome shotgun (WGS) entry which is preliminary data.</text>
</comment>
<evidence type="ECO:0000313" key="1">
    <source>
        <dbReference type="EMBL" id="KAI5679623.1"/>
    </source>
</evidence>
<name>A0ACC0C4A3_CATRO</name>
<organism evidence="1 2">
    <name type="scientific">Catharanthus roseus</name>
    <name type="common">Madagascar periwinkle</name>
    <name type="synonym">Vinca rosea</name>
    <dbReference type="NCBI Taxonomy" id="4058"/>
    <lineage>
        <taxon>Eukaryota</taxon>
        <taxon>Viridiplantae</taxon>
        <taxon>Streptophyta</taxon>
        <taxon>Embryophyta</taxon>
        <taxon>Tracheophyta</taxon>
        <taxon>Spermatophyta</taxon>
        <taxon>Magnoliopsida</taxon>
        <taxon>eudicotyledons</taxon>
        <taxon>Gunneridae</taxon>
        <taxon>Pentapetalae</taxon>
        <taxon>asterids</taxon>
        <taxon>lamiids</taxon>
        <taxon>Gentianales</taxon>
        <taxon>Apocynaceae</taxon>
        <taxon>Rauvolfioideae</taxon>
        <taxon>Vinceae</taxon>
        <taxon>Catharanthinae</taxon>
        <taxon>Catharanthus</taxon>
    </lineage>
</organism>
<proteinExistence type="predicted"/>